<keyword evidence="2" id="KW-1185">Reference proteome</keyword>
<dbReference type="SUPFAM" id="SSF75169">
    <property type="entry name" value="DsrEFH-like"/>
    <property type="match status" value="1"/>
</dbReference>
<proteinExistence type="predicted"/>
<dbReference type="Pfam" id="PF02635">
    <property type="entry name" value="DsrE"/>
    <property type="match status" value="1"/>
</dbReference>
<dbReference type="RefSeq" id="WP_089232518.1">
    <property type="nucleotide sequence ID" value="NZ_FZOY01000002.1"/>
</dbReference>
<gene>
    <name evidence="1" type="ORF">SAMN05421757_102827</name>
</gene>
<protein>
    <submittedName>
        <fullName evidence="1">Predicted peroxiredoxin</fullName>
    </submittedName>
</protein>
<dbReference type="InterPro" id="IPR003787">
    <property type="entry name" value="Sulphur_relay_DsrE/F-like"/>
</dbReference>
<sequence>MESTTRKLAIVSSRGHDDERGTVAWTIANTGLDSGQQVTMFLVSSAVDTVRKGASDNVRMNPFDPPMGELIANFQEKGGRILVCPPCAKVRGYAEDDLIDGVQIVGSPALHALINDGAATLSF</sequence>
<dbReference type="Gene3D" id="3.40.1260.10">
    <property type="entry name" value="DsrEFH-like"/>
    <property type="match status" value="1"/>
</dbReference>
<evidence type="ECO:0000313" key="2">
    <source>
        <dbReference type="Proteomes" id="UP000198426"/>
    </source>
</evidence>
<dbReference type="OrthoDB" id="9812053at2"/>
<organism evidence="1 2">
    <name type="scientific">Tropicimonas sediminicola</name>
    <dbReference type="NCBI Taxonomy" id="1031541"/>
    <lineage>
        <taxon>Bacteria</taxon>
        <taxon>Pseudomonadati</taxon>
        <taxon>Pseudomonadota</taxon>
        <taxon>Alphaproteobacteria</taxon>
        <taxon>Rhodobacterales</taxon>
        <taxon>Roseobacteraceae</taxon>
        <taxon>Tropicimonas</taxon>
    </lineage>
</organism>
<dbReference type="Proteomes" id="UP000198426">
    <property type="component" value="Unassembled WGS sequence"/>
</dbReference>
<evidence type="ECO:0000313" key="1">
    <source>
        <dbReference type="EMBL" id="SNS60152.1"/>
    </source>
</evidence>
<accession>A0A239FVG7</accession>
<dbReference type="AlphaFoldDB" id="A0A239FVG7"/>
<dbReference type="InterPro" id="IPR027396">
    <property type="entry name" value="DsrEFH-like"/>
</dbReference>
<dbReference type="EMBL" id="FZOY01000002">
    <property type="protein sequence ID" value="SNS60152.1"/>
    <property type="molecule type" value="Genomic_DNA"/>
</dbReference>
<reference evidence="1 2" key="1">
    <citation type="submission" date="2017-06" db="EMBL/GenBank/DDBJ databases">
        <authorList>
            <person name="Kim H.J."/>
            <person name="Triplett B.A."/>
        </authorList>
    </citation>
    <scope>NUCLEOTIDE SEQUENCE [LARGE SCALE GENOMIC DNA]</scope>
    <source>
        <strain evidence="1 2">DSM 29339</strain>
    </source>
</reference>
<name>A0A239FVG7_9RHOB</name>